<dbReference type="EMBL" id="ADZX01000550">
    <property type="protein sequence ID" value="EFK96199.1"/>
    <property type="molecule type" value="Genomic_DNA"/>
</dbReference>
<comment type="caution">
    <text evidence="2">The sequence shown here is derived from an EMBL/GenBank/DDBJ whole genome shotgun (WGS) entry which is preliminary data.</text>
</comment>
<organism evidence="2">
    <name type="scientific">sediment metagenome</name>
    <dbReference type="NCBI Taxonomy" id="749907"/>
    <lineage>
        <taxon>unclassified sequences</taxon>
        <taxon>metagenomes</taxon>
        <taxon>ecological metagenomes</taxon>
    </lineage>
</organism>
<gene>
    <name evidence="2" type="ORF">LDC_1798</name>
</gene>
<reference evidence="2" key="2">
    <citation type="journal article" date="2011" name="Microb. Ecol.">
        <title>Taxonomic and Functional Metagenomic Profiling of the Microbial Community in the Anoxic Sediment of a Sub-saline Shallow Lake (Laguna de Carrizo, Central Spain).</title>
        <authorList>
            <person name="Ferrer M."/>
            <person name="Guazzaroni M.E."/>
            <person name="Richter M."/>
            <person name="Garcia-Salamanca A."/>
            <person name="Yarza P."/>
            <person name="Suarez-Suarez A."/>
            <person name="Solano J."/>
            <person name="Alcaide M."/>
            <person name="van Dillewijn P."/>
            <person name="Molina-Henares M.A."/>
            <person name="Lopez-Cortes N."/>
            <person name="Al-Ramahi Y."/>
            <person name="Guerrero C."/>
            <person name="Acosta A."/>
            <person name="de Eugenio L.I."/>
            <person name="Martinez V."/>
            <person name="Marques S."/>
            <person name="Rojo F."/>
            <person name="Santero E."/>
            <person name="Genilloud O."/>
            <person name="Perez-Perez J."/>
            <person name="Rossello-Mora R."/>
            <person name="Ramos J.L."/>
        </authorList>
    </citation>
    <scope>NUCLEOTIDE SEQUENCE</scope>
</reference>
<feature type="transmembrane region" description="Helical" evidence="1">
    <location>
        <begin position="33"/>
        <end position="53"/>
    </location>
</feature>
<proteinExistence type="predicted"/>
<name>D9PJT5_9ZZZZ</name>
<dbReference type="InterPro" id="IPR045466">
    <property type="entry name" value="DUF6498"/>
</dbReference>
<reference evidence="2" key="1">
    <citation type="submission" date="2010-07" db="EMBL/GenBank/DDBJ databases">
        <authorList>
            <consortium name="CONSOLIDER consortium CSD2007-00005"/>
            <person name="Guazzaroni M.-E."/>
            <person name="Richter M."/>
            <person name="Garcia-Salamanca A."/>
            <person name="Yarza P."/>
            <person name="Ferrer M."/>
        </authorList>
    </citation>
    <scope>NUCLEOTIDE SEQUENCE</scope>
</reference>
<dbReference type="Pfam" id="PF20108">
    <property type="entry name" value="DUF6498"/>
    <property type="match status" value="1"/>
</dbReference>
<evidence type="ECO:0000256" key="1">
    <source>
        <dbReference type="SAM" id="Phobius"/>
    </source>
</evidence>
<dbReference type="AlphaFoldDB" id="D9PJT5"/>
<keyword evidence="1" id="KW-0472">Membrane</keyword>
<evidence type="ECO:0000313" key="2">
    <source>
        <dbReference type="EMBL" id="EFK96199.1"/>
    </source>
</evidence>
<accession>D9PJT5</accession>
<protein>
    <submittedName>
        <fullName evidence="2">Uncharacterized protein</fullName>
    </submittedName>
</protein>
<keyword evidence="1" id="KW-0812">Transmembrane</keyword>
<keyword evidence="1" id="KW-1133">Transmembrane helix</keyword>
<sequence>MLFISHGVSYYSNFIQNKEYERVSPDDLMASPYTRIFIMHLTVIFGAALVINISGQSVGPLIVLTVLKTTVDLFSHYFEHNRLIPGYQKSIKIDLSDNLSPNSLKMILPNFERYAYESYKKSVENGKWEEIKKQLDPETSKYVEEYWAQRYKDKV</sequence>